<reference evidence="2 3" key="1">
    <citation type="journal article" date="2013" name="Proc. Natl. Acad. Sci. U.S.A.">
        <title>Fine-scale variation in meiotic recombination in Mimulus inferred from population shotgun sequencing.</title>
        <authorList>
            <person name="Hellsten U."/>
            <person name="Wright K.M."/>
            <person name="Jenkins J."/>
            <person name="Shu S."/>
            <person name="Yuan Y."/>
            <person name="Wessler S.R."/>
            <person name="Schmutz J."/>
            <person name="Willis J.H."/>
            <person name="Rokhsar D.S."/>
        </authorList>
    </citation>
    <scope>NUCLEOTIDE SEQUENCE [LARGE SCALE GENOMIC DNA]</scope>
    <source>
        <strain evidence="3">cv. DUN x IM62</strain>
    </source>
</reference>
<dbReference type="EMBL" id="KI630214">
    <property type="protein sequence ID" value="EYU44440.1"/>
    <property type="molecule type" value="Genomic_DNA"/>
</dbReference>
<name>A0A022RZR0_ERYGU</name>
<feature type="compositionally biased region" description="Polar residues" evidence="1">
    <location>
        <begin position="1"/>
        <end position="18"/>
    </location>
</feature>
<sequence>MSASANKATSTRSGQWQPEKTVESVDIYSSAGQGHEQMQPVKVLHQPHSAPAASNTSGSILSNAAASVESTLQSAKDAISRK</sequence>
<organism evidence="2 3">
    <name type="scientific">Erythranthe guttata</name>
    <name type="common">Yellow monkey flower</name>
    <name type="synonym">Mimulus guttatus</name>
    <dbReference type="NCBI Taxonomy" id="4155"/>
    <lineage>
        <taxon>Eukaryota</taxon>
        <taxon>Viridiplantae</taxon>
        <taxon>Streptophyta</taxon>
        <taxon>Embryophyta</taxon>
        <taxon>Tracheophyta</taxon>
        <taxon>Spermatophyta</taxon>
        <taxon>Magnoliopsida</taxon>
        <taxon>eudicotyledons</taxon>
        <taxon>Gunneridae</taxon>
        <taxon>Pentapetalae</taxon>
        <taxon>asterids</taxon>
        <taxon>lamiids</taxon>
        <taxon>Lamiales</taxon>
        <taxon>Phrymaceae</taxon>
        <taxon>Erythranthe</taxon>
    </lineage>
</organism>
<dbReference type="eggNOG" id="ENOG502SDDY">
    <property type="taxonomic scope" value="Eukaryota"/>
</dbReference>
<feature type="region of interest" description="Disordered" evidence="1">
    <location>
        <begin position="1"/>
        <end position="58"/>
    </location>
</feature>
<dbReference type="AlphaFoldDB" id="A0A022RZR0"/>
<dbReference type="Proteomes" id="UP000030748">
    <property type="component" value="Unassembled WGS sequence"/>
</dbReference>
<gene>
    <name evidence="2" type="ORF">MIMGU_mgv1a017315mg</name>
</gene>
<protein>
    <submittedName>
        <fullName evidence="2">Uncharacterized protein</fullName>
    </submittedName>
</protein>
<dbReference type="OrthoDB" id="1728115at2759"/>
<proteinExistence type="predicted"/>
<evidence type="ECO:0000313" key="3">
    <source>
        <dbReference type="Proteomes" id="UP000030748"/>
    </source>
</evidence>
<dbReference type="OMA" id="QVVHQPH"/>
<accession>A0A022RZR0</accession>
<evidence type="ECO:0000256" key="1">
    <source>
        <dbReference type="SAM" id="MobiDB-lite"/>
    </source>
</evidence>
<dbReference type="KEGG" id="egt:105975659"/>
<dbReference type="PhylomeDB" id="A0A022RZR0"/>
<evidence type="ECO:0000313" key="2">
    <source>
        <dbReference type="EMBL" id="EYU44440.1"/>
    </source>
</evidence>
<keyword evidence="3" id="KW-1185">Reference proteome</keyword>